<accession>A0A084EM22</accession>
<dbReference type="EMBL" id="JFDO01000017">
    <property type="protein sequence ID" value="KEZ19014.1"/>
    <property type="molecule type" value="Genomic_DNA"/>
</dbReference>
<gene>
    <name evidence="2" type="ORF">MCAPa_5030</name>
</gene>
<dbReference type="RefSeq" id="WP_036431951.1">
    <property type="nucleotide sequence ID" value="NZ_JFDO01000017.1"/>
</dbReference>
<evidence type="ECO:0000313" key="3">
    <source>
        <dbReference type="Proteomes" id="UP000028533"/>
    </source>
</evidence>
<dbReference type="Proteomes" id="UP000028533">
    <property type="component" value="Unassembled WGS sequence"/>
</dbReference>
<proteinExistence type="predicted"/>
<protein>
    <recommendedName>
        <fullName evidence="1">DUF2779 domain-containing protein</fullName>
    </recommendedName>
</protein>
<evidence type="ECO:0000259" key="1">
    <source>
        <dbReference type="Pfam" id="PF11074"/>
    </source>
</evidence>
<sequence length="714" mass="85333">MSSIFKINISKEIFKIANLKCIKIAWILHNINNFKKAVEWNKNKEYFFNIDHDLESEDDFLSDATSINLFEEYTNTELKTEQEKNEFKQKWESFFNSDDGFNLDEFKGDAIEDGLEFGQQVIEYFDLKQIKEYPDKLTKDFNDTANIYDAVNQTKELLKNHQDEYIYLYEPAFEFDNYNLKVKCDVLKLNGNNHVEIIEAKATSKVKKEHFWDLAYQVYVLEKNGYIVDNIAIARLNKNYLRDYDTNLDFDLKTSIDEFVKKYENISFDEAKNIVDNINYLDLGFKDIDEIDDLDLNKLIEIDYFTYGQSKTRNTLFEDYKNLISVVDLDELFLKIAYMLRLDQNQIIEIFKNDSCYLHYDKKAKNWIKWTREISDYKACQHVLNWFDEKAPNFWHFGGAKQTQKAFLIRHLHSPYFKDYNSLLDSEITNLLNDQYDKFINYKYNRIFEISKLDDQIKSDPSLMIDNNYFYILKQVMNKYKTLPIYMYDFETVKFAVPKYNKVNPYYQIPFQYSIDIIHDTNYDYNNPDSMIHYDFLANDYQDPRKEFIINFLKDIFSNKKGVYVAYNDAFEKSVLKRIAFLFPKLAIPILYIVNNTIDLMDFFKGVKQDSSIDANFRPWFLIANKNFYGSYSIKKTQPALDSSFTYKNLTINNGSKASETFRRFLEQRIEKNVWDNLIRKDMIKYCNRDTLAMVVILKKVDEIIKIWEAKHGK</sequence>
<evidence type="ECO:0000313" key="2">
    <source>
        <dbReference type="EMBL" id="KEZ19014.1"/>
    </source>
</evidence>
<dbReference type="AlphaFoldDB" id="A0A084EM22"/>
<name>A0A084EM22_MYCCA</name>
<reference evidence="2 3" key="1">
    <citation type="submission" date="2014-02" db="EMBL/GenBank/DDBJ databases">
        <title>Genome sequence of Mycoplasma capricolum subsp. capricolum strain 14232.</title>
        <authorList>
            <person name="Sirand-Pugnet P."/>
            <person name="Breton M."/>
            <person name="Dordet-Frisoni E."/>
            <person name="Baranowski E."/>
            <person name="Barre A."/>
            <person name="Couture C."/>
            <person name="Dupuy V."/>
            <person name="Gaurivaud P."/>
            <person name="Jacob D."/>
            <person name="Lemaitre C."/>
            <person name="Manso-Silvan L."/>
            <person name="Nikolski M."/>
            <person name="Nouvel L.-X."/>
            <person name="Poumarat F."/>
            <person name="Tardy F."/>
            <person name="Thebault P."/>
            <person name="Theil S."/>
            <person name="Citti C."/>
            <person name="Thiaucourt F."/>
            <person name="Blanchard A."/>
        </authorList>
    </citation>
    <scope>NUCLEOTIDE SEQUENCE [LARGE SCALE GENOMIC DNA]</scope>
    <source>
        <strain evidence="2 3">14232</strain>
    </source>
</reference>
<dbReference type="Pfam" id="PF11074">
    <property type="entry name" value="DUF2779"/>
    <property type="match status" value="1"/>
</dbReference>
<organism evidence="2 3">
    <name type="scientific">Mycoplasma capricolum subsp. capricolum 14232</name>
    <dbReference type="NCBI Taxonomy" id="1188238"/>
    <lineage>
        <taxon>Bacteria</taxon>
        <taxon>Bacillati</taxon>
        <taxon>Mycoplasmatota</taxon>
        <taxon>Mollicutes</taxon>
        <taxon>Mycoplasmataceae</taxon>
        <taxon>Mycoplasma</taxon>
    </lineage>
</organism>
<dbReference type="InterPro" id="IPR021301">
    <property type="entry name" value="DUF2779"/>
</dbReference>
<comment type="caution">
    <text evidence="2">The sequence shown here is derived from an EMBL/GenBank/DDBJ whole genome shotgun (WGS) entry which is preliminary data.</text>
</comment>
<feature type="domain" description="DUF2779" evidence="1">
    <location>
        <begin position="486"/>
        <end position="633"/>
    </location>
</feature>